<dbReference type="AlphaFoldDB" id="A0A1F6T7E3"/>
<evidence type="ECO:0000313" key="1">
    <source>
        <dbReference type="EMBL" id="OGI40969.1"/>
    </source>
</evidence>
<evidence type="ECO:0008006" key="3">
    <source>
        <dbReference type="Google" id="ProtNLM"/>
    </source>
</evidence>
<proteinExistence type="predicted"/>
<dbReference type="EMBL" id="MFSQ01000045">
    <property type="protein sequence ID" value="OGI40969.1"/>
    <property type="molecule type" value="Genomic_DNA"/>
</dbReference>
<organism evidence="1 2">
    <name type="scientific">Candidatus Muproteobacteria bacterium RBG_16_62_13</name>
    <dbReference type="NCBI Taxonomy" id="1817756"/>
    <lineage>
        <taxon>Bacteria</taxon>
        <taxon>Pseudomonadati</taxon>
        <taxon>Pseudomonadota</taxon>
        <taxon>Candidatus Muproteobacteria</taxon>
    </lineage>
</organism>
<accession>A0A1F6T7E3</accession>
<protein>
    <recommendedName>
        <fullName evidence="3">Rho termination factor N-terminal domain-containing protein</fullName>
    </recommendedName>
</protein>
<gene>
    <name evidence="1" type="ORF">A2140_02425</name>
</gene>
<dbReference type="STRING" id="1817756.A2140_02425"/>
<name>A0A1F6T7E3_9PROT</name>
<comment type="caution">
    <text evidence="1">The sequence shown here is derived from an EMBL/GenBank/DDBJ whole genome shotgun (WGS) entry which is preliminary data.</text>
</comment>
<sequence length="107" mass="11998">MSHTFEELKDKTVAELRDIAKGIEHEAVEGATQMHKDQLLKALCTALGIDAHVHHHAVGIDKVAIKAKIRELKKKRDEILAAKGREGLTSVLRNIHALKRRIRRATV</sequence>
<reference evidence="1 2" key="1">
    <citation type="journal article" date="2016" name="Nat. Commun.">
        <title>Thousands of microbial genomes shed light on interconnected biogeochemical processes in an aquifer system.</title>
        <authorList>
            <person name="Anantharaman K."/>
            <person name="Brown C.T."/>
            <person name="Hug L.A."/>
            <person name="Sharon I."/>
            <person name="Castelle C.J."/>
            <person name="Probst A.J."/>
            <person name="Thomas B.C."/>
            <person name="Singh A."/>
            <person name="Wilkins M.J."/>
            <person name="Karaoz U."/>
            <person name="Brodie E.L."/>
            <person name="Williams K.H."/>
            <person name="Hubbard S.S."/>
            <person name="Banfield J.F."/>
        </authorList>
    </citation>
    <scope>NUCLEOTIDE SEQUENCE [LARGE SCALE GENOMIC DNA]</scope>
</reference>
<dbReference type="Proteomes" id="UP000178379">
    <property type="component" value="Unassembled WGS sequence"/>
</dbReference>
<evidence type="ECO:0000313" key="2">
    <source>
        <dbReference type="Proteomes" id="UP000178379"/>
    </source>
</evidence>